<dbReference type="InterPro" id="IPR008271">
    <property type="entry name" value="Ser/Thr_kinase_AS"/>
</dbReference>
<dbReference type="EMBL" id="MNCJ02000319">
    <property type="protein sequence ID" value="KAF5808853.1"/>
    <property type="molecule type" value="Genomic_DNA"/>
</dbReference>
<dbReference type="PANTHER" id="PTHR48055">
    <property type="entry name" value="LEUCINE-RICH REPEAT RECEPTOR PROTEIN KINASE EMS1"/>
    <property type="match status" value="1"/>
</dbReference>
<reference evidence="2" key="2">
    <citation type="submission" date="2020-06" db="EMBL/GenBank/DDBJ databases">
        <title>Helianthus annuus Genome sequencing and assembly Release 2.</title>
        <authorList>
            <person name="Gouzy J."/>
            <person name="Langlade N."/>
            <person name="Munos S."/>
        </authorList>
    </citation>
    <scope>NUCLEOTIDE SEQUENCE</scope>
    <source>
        <tissue evidence="2">Leaves</tissue>
    </source>
</reference>
<dbReference type="SUPFAM" id="SSF56112">
    <property type="entry name" value="Protein kinase-like (PK-like)"/>
    <property type="match status" value="1"/>
</dbReference>
<accession>A0A9K3NRI7</accession>
<dbReference type="SMART" id="SM00220">
    <property type="entry name" value="S_TKc"/>
    <property type="match status" value="1"/>
</dbReference>
<dbReference type="Gene3D" id="1.10.510.10">
    <property type="entry name" value="Transferase(Phosphotransferase) domain 1"/>
    <property type="match status" value="2"/>
</dbReference>
<dbReference type="PROSITE" id="PS50011">
    <property type="entry name" value="PROTEIN_KINASE_DOM"/>
    <property type="match status" value="1"/>
</dbReference>
<keyword evidence="3" id="KW-1185">Reference proteome</keyword>
<evidence type="ECO:0000313" key="2">
    <source>
        <dbReference type="EMBL" id="KAF5808853.1"/>
    </source>
</evidence>
<dbReference type="InterPro" id="IPR011009">
    <property type="entry name" value="Kinase-like_dom_sf"/>
</dbReference>
<protein>
    <recommendedName>
        <fullName evidence="1">Protein kinase domain-containing protein</fullName>
    </recommendedName>
</protein>
<gene>
    <name evidence="2" type="ORF">HanXRQr2_Chr04g0150311</name>
</gene>
<name>A0A9K3NRI7_HELAN</name>
<dbReference type="PANTHER" id="PTHR48055:SF55">
    <property type="entry name" value="PROTEIN KINASE DOMAIN-CONTAINING PROTEIN"/>
    <property type="match status" value="1"/>
</dbReference>
<proteinExistence type="predicted"/>
<keyword evidence="2" id="KW-0808">Transferase</keyword>
<evidence type="ECO:0000313" key="3">
    <source>
        <dbReference type="Proteomes" id="UP000215914"/>
    </source>
</evidence>
<dbReference type="PROSITE" id="PS00108">
    <property type="entry name" value="PROTEIN_KINASE_ST"/>
    <property type="match status" value="1"/>
</dbReference>
<dbReference type="GO" id="GO:0004674">
    <property type="term" value="F:protein serine/threonine kinase activity"/>
    <property type="evidence" value="ECO:0000318"/>
    <property type="project" value="GO_Central"/>
</dbReference>
<dbReference type="InterPro" id="IPR051564">
    <property type="entry name" value="LRR_receptor-like_kinase"/>
</dbReference>
<dbReference type="Gramene" id="mRNA:HanXRQr2_Chr04g0150311">
    <property type="protein sequence ID" value="mRNA:HanXRQr2_Chr04g0150311"/>
    <property type="gene ID" value="HanXRQr2_Chr04g0150311"/>
</dbReference>
<sequence length="241" mass="27402">MRECEAWRNLRHRNLLKIITSCSSIDFQGNPFKALVYEFMPNGSLHDWLHSSGNTSRLNLLQMIKILIDVANALDYIHNHCLPTIIHGDLKPSNILLDNDMVAHVGDFEYGLGSEMTSNGDIYSFGILVLEAMTGKHPTDDIFNEDLCLHKFASRALLDNVIDIIDVNILNLYQDDRIVLQNNEENAKKIEECLTLTIKIGVACSMDSPTQRMDVKKVVRELQRILDTLENIYGTLFIIQV</sequence>
<dbReference type="AlphaFoldDB" id="A0A9K3NRI7"/>
<evidence type="ECO:0000259" key="1">
    <source>
        <dbReference type="PROSITE" id="PS50011"/>
    </source>
</evidence>
<dbReference type="Proteomes" id="UP000215914">
    <property type="component" value="Unassembled WGS sequence"/>
</dbReference>
<dbReference type="Pfam" id="PF00069">
    <property type="entry name" value="Pkinase"/>
    <property type="match status" value="1"/>
</dbReference>
<dbReference type="GO" id="GO:0016020">
    <property type="term" value="C:membrane"/>
    <property type="evidence" value="ECO:0000318"/>
    <property type="project" value="GO_Central"/>
</dbReference>
<feature type="domain" description="Protein kinase" evidence="1">
    <location>
        <begin position="1"/>
        <end position="226"/>
    </location>
</feature>
<dbReference type="GO" id="GO:0005524">
    <property type="term" value="F:ATP binding"/>
    <property type="evidence" value="ECO:0007669"/>
    <property type="project" value="InterPro"/>
</dbReference>
<reference evidence="2" key="1">
    <citation type="journal article" date="2017" name="Nature">
        <title>The sunflower genome provides insights into oil metabolism, flowering and Asterid evolution.</title>
        <authorList>
            <person name="Badouin H."/>
            <person name="Gouzy J."/>
            <person name="Grassa C.J."/>
            <person name="Murat F."/>
            <person name="Staton S.E."/>
            <person name="Cottret L."/>
            <person name="Lelandais-Briere C."/>
            <person name="Owens G.L."/>
            <person name="Carrere S."/>
            <person name="Mayjonade B."/>
            <person name="Legrand L."/>
            <person name="Gill N."/>
            <person name="Kane N.C."/>
            <person name="Bowers J.E."/>
            <person name="Hubner S."/>
            <person name="Bellec A."/>
            <person name="Berard A."/>
            <person name="Berges H."/>
            <person name="Blanchet N."/>
            <person name="Boniface M.C."/>
            <person name="Brunel D."/>
            <person name="Catrice O."/>
            <person name="Chaidir N."/>
            <person name="Claudel C."/>
            <person name="Donnadieu C."/>
            <person name="Faraut T."/>
            <person name="Fievet G."/>
            <person name="Helmstetter N."/>
            <person name="King M."/>
            <person name="Knapp S.J."/>
            <person name="Lai Z."/>
            <person name="Le Paslier M.C."/>
            <person name="Lippi Y."/>
            <person name="Lorenzon L."/>
            <person name="Mandel J.R."/>
            <person name="Marage G."/>
            <person name="Marchand G."/>
            <person name="Marquand E."/>
            <person name="Bret-Mestries E."/>
            <person name="Morien E."/>
            <person name="Nambeesan S."/>
            <person name="Nguyen T."/>
            <person name="Pegot-Espagnet P."/>
            <person name="Pouilly N."/>
            <person name="Raftis F."/>
            <person name="Sallet E."/>
            <person name="Schiex T."/>
            <person name="Thomas J."/>
            <person name="Vandecasteele C."/>
            <person name="Vares D."/>
            <person name="Vear F."/>
            <person name="Vautrin S."/>
            <person name="Crespi M."/>
            <person name="Mangin B."/>
            <person name="Burke J.M."/>
            <person name="Salse J."/>
            <person name="Munos S."/>
            <person name="Vincourt P."/>
            <person name="Rieseberg L.H."/>
            <person name="Langlade N.B."/>
        </authorList>
    </citation>
    <scope>NUCLEOTIDE SEQUENCE</scope>
    <source>
        <tissue evidence="2">Leaves</tissue>
    </source>
</reference>
<dbReference type="InterPro" id="IPR000719">
    <property type="entry name" value="Prot_kinase_dom"/>
</dbReference>
<comment type="caution">
    <text evidence="2">The sequence shown here is derived from an EMBL/GenBank/DDBJ whole genome shotgun (WGS) entry which is preliminary data.</text>
</comment>
<organism evidence="2 3">
    <name type="scientific">Helianthus annuus</name>
    <name type="common">Common sunflower</name>
    <dbReference type="NCBI Taxonomy" id="4232"/>
    <lineage>
        <taxon>Eukaryota</taxon>
        <taxon>Viridiplantae</taxon>
        <taxon>Streptophyta</taxon>
        <taxon>Embryophyta</taxon>
        <taxon>Tracheophyta</taxon>
        <taxon>Spermatophyta</taxon>
        <taxon>Magnoliopsida</taxon>
        <taxon>eudicotyledons</taxon>
        <taxon>Gunneridae</taxon>
        <taxon>Pentapetalae</taxon>
        <taxon>asterids</taxon>
        <taxon>campanulids</taxon>
        <taxon>Asterales</taxon>
        <taxon>Asteraceae</taxon>
        <taxon>Asteroideae</taxon>
        <taxon>Heliantheae alliance</taxon>
        <taxon>Heliantheae</taxon>
        <taxon>Helianthus</taxon>
    </lineage>
</organism>